<sequence>MANEIILFHYSYSPYARRVVWYLNLRGIAYTQCVDPPFIHRSNPTTNPPPPRHSSTRHSLQTNPHPLNRTGHIQRHPPHPLQTRVPLPLLALPPLHLLPDQRGYERLLESWAVDSGVFMRASQLIPTDTPLLKDARFQKDREDFSGRSWDPEKVQMMRPEALIEIKGAFEMLETALLADGREWILETQGPSLADIEAVWPFHWLRGLKGALPESVISGTQFPKAFAWIERFQQAASAAASRAGKAKTVKGAEALRIIDDAGFAEVEGEVDASDPTGLKKGEVVEIWPIDSGFNSRDRGPLVVLNGKEIVVEGKTRSGKEVRIHTPRHGFRVRRVGKSKL</sequence>
<dbReference type="InterPro" id="IPR036249">
    <property type="entry name" value="Thioredoxin-like_sf"/>
</dbReference>
<evidence type="ECO:0000313" key="4">
    <source>
        <dbReference type="EMBL" id="KAG0652078.1"/>
    </source>
</evidence>
<dbReference type="Pfam" id="PF25907">
    <property type="entry name" value="DUF7962"/>
    <property type="match status" value="1"/>
</dbReference>
<dbReference type="AlphaFoldDB" id="A0A9P7AZU3"/>
<dbReference type="CDD" id="cd00570">
    <property type="entry name" value="GST_N_family"/>
    <property type="match status" value="1"/>
</dbReference>
<keyword evidence="5" id="KW-1185">Reference proteome</keyword>
<dbReference type="EMBL" id="VNKQ01000003">
    <property type="protein sequence ID" value="KAG0652078.1"/>
    <property type="molecule type" value="Genomic_DNA"/>
</dbReference>
<dbReference type="CDD" id="cd00299">
    <property type="entry name" value="GST_C_family"/>
    <property type="match status" value="1"/>
</dbReference>
<feature type="domain" description="DUF7962" evidence="3">
    <location>
        <begin position="120"/>
        <end position="239"/>
    </location>
</feature>
<feature type="domain" description="GST N-terminal" evidence="2">
    <location>
        <begin position="7"/>
        <end position="41"/>
    </location>
</feature>
<gene>
    <name evidence="4" type="ORF">D0Z07_1178</name>
</gene>
<dbReference type="Gene3D" id="3.40.30.110">
    <property type="match status" value="2"/>
</dbReference>
<evidence type="ECO:0000259" key="3">
    <source>
        <dbReference type="Pfam" id="PF25907"/>
    </source>
</evidence>
<dbReference type="InterPro" id="IPR058268">
    <property type="entry name" value="DUF7962"/>
</dbReference>
<dbReference type="Pfam" id="PF13417">
    <property type="entry name" value="GST_N_3"/>
    <property type="match status" value="1"/>
</dbReference>
<evidence type="ECO:0000259" key="2">
    <source>
        <dbReference type="Pfam" id="PF13417"/>
    </source>
</evidence>
<dbReference type="SUPFAM" id="SSF52833">
    <property type="entry name" value="Thioredoxin-like"/>
    <property type="match status" value="1"/>
</dbReference>
<feature type="region of interest" description="Disordered" evidence="1">
    <location>
        <begin position="40"/>
        <end position="71"/>
    </location>
</feature>
<protein>
    <recommendedName>
        <fullName evidence="6">GST N-terminal domain-containing protein</fullName>
    </recommendedName>
</protein>
<proteinExistence type="predicted"/>
<dbReference type="InterPro" id="IPR004045">
    <property type="entry name" value="Glutathione_S-Trfase_N"/>
</dbReference>
<accession>A0A9P7AZU3</accession>
<dbReference type="OrthoDB" id="202840at2759"/>
<dbReference type="Proteomes" id="UP000785200">
    <property type="component" value="Unassembled WGS sequence"/>
</dbReference>
<name>A0A9P7AZU3_9HELO</name>
<evidence type="ECO:0000313" key="5">
    <source>
        <dbReference type="Proteomes" id="UP000785200"/>
    </source>
</evidence>
<reference evidence="4" key="1">
    <citation type="submission" date="2019-07" db="EMBL/GenBank/DDBJ databases">
        <title>Hyphodiscus hymeniophilus genome sequencing and assembly.</title>
        <authorList>
            <person name="Kramer G."/>
            <person name="Nodwell J."/>
        </authorList>
    </citation>
    <scope>NUCLEOTIDE SEQUENCE</scope>
    <source>
        <strain evidence="4">ATCC 34498</strain>
    </source>
</reference>
<dbReference type="Gene3D" id="1.20.1050.10">
    <property type="match status" value="1"/>
</dbReference>
<dbReference type="InterPro" id="IPR036282">
    <property type="entry name" value="Glutathione-S-Trfase_C_sf"/>
</dbReference>
<comment type="caution">
    <text evidence="4">The sequence shown here is derived from an EMBL/GenBank/DDBJ whole genome shotgun (WGS) entry which is preliminary data.</text>
</comment>
<evidence type="ECO:0008006" key="6">
    <source>
        <dbReference type="Google" id="ProtNLM"/>
    </source>
</evidence>
<organism evidence="4 5">
    <name type="scientific">Hyphodiscus hymeniophilus</name>
    <dbReference type="NCBI Taxonomy" id="353542"/>
    <lineage>
        <taxon>Eukaryota</taxon>
        <taxon>Fungi</taxon>
        <taxon>Dikarya</taxon>
        <taxon>Ascomycota</taxon>
        <taxon>Pezizomycotina</taxon>
        <taxon>Leotiomycetes</taxon>
        <taxon>Helotiales</taxon>
        <taxon>Hyphodiscaceae</taxon>
        <taxon>Hyphodiscus</taxon>
    </lineage>
</organism>
<evidence type="ECO:0000256" key="1">
    <source>
        <dbReference type="SAM" id="MobiDB-lite"/>
    </source>
</evidence>
<dbReference type="SUPFAM" id="SSF47616">
    <property type="entry name" value="GST C-terminal domain-like"/>
    <property type="match status" value="1"/>
</dbReference>